<dbReference type="CDD" id="cd09080">
    <property type="entry name" value="TDP2"/>
    <property type="match status" value="1"/>
</dbReference>
<feature type="domain" description="Endonuclease/exonuclease/phosphatase" evidence="11">
    <location>
        <begin position="63"/>
        <end position="320"/>
    </location>
</feature>
<comment type="caution">
    <text evidence="12">The sequence shown here is derived from an EMBL/GenBank/DDBJ whole genome shotgun (WGS) entry which is preliminary data.</text>
</comment>
<comment type="subcellular location">
    <subcellularLocation>
        <location evidence="3">Nucleus</location>
        <location evidence="3">PML body</location>
    </subcellularLocation>
</comment>
<keyword evidence="10" id="KW-0539">Nucleus</keyword>
<evidence type="ECO:0000256" key="1">
    <source>
        <dbReference type="ARBA" id="ARBA00001936"/>
    </source>
</evidence>
<evidence type="ECO:0000256" key="9">
    <source>
        <dbReference type="ARBA" id="ARBA00023204"/>
    </source>
</evidence>
<gene>
    <name evidence="12" type="ORF">BDW59DRAFT_181210</name>
</gene>
<dbReference type="GO" id="GO:0004519">
    <property type="term" value="F:endonuclease activity"/>
    <property type="evidence" value="ECO:0007669"/>
    <property type="project" value="UniProtKB-KW"/>
</dbReference>
<dbReference type="EMBL" id="JBFXLS010000063">
    <property type="protein sequence ID" value="KAL2821444.1"/>
    <property type="molecule type" value="Genomic_DNA"/>
</dbReference>
<keyword evidence="5" id="KW-0479">Metal-binding</keyword>
<dbReference type="InterPro" id="IPR005135">
    <property type="entry name" value="Endo/exonuclease/phosphatase"/>
</dbReference>
<dbReference type="PANTHER" id="PTHR15822:SF4">
    <property type="entry name" value="TYROSYL-DNA PHOSPHODIESTERASE 2"/>
    <property type="match status" value="1"/>
</dbReference>
<evidence type="ECO:0000256" key="3">
    <source>
        <dbReference type="ARBA" id="ARBA00004322"/>
    </source>
</evidence>
<organism evidence="12 13">
    <name type="scientific">Aspergillus cavernicola</name>
    <dbReference type="NCBI Taxonomy" id="176166"/>
    <lineage>
        <taxon>Eukaryota</taxon>
        <taxon>Fungi</taxon>
        <taxon>Dikarya</taxon>
        <taxon>Ascomycota</taxon>
        <taxon>Pezizomycotina</taxon>
        <taxon>Eurotiomycetes</taxon>
        <taxon>Eurotiomycetidae</taxon>
        <taxon>Eurotiales</taxon>
        <taxon>Aspergillaceae</taxon>
        <taxon>Aspergillus</taxon>
        <taxon>Aspergillus subgen. Nidulantes</taxon>
    </lineage>
</organism>
<evidence type="ECO:0000256" key="7">
    <source>
        <dbReference type="ARBA" id="ARBA00022801"/>
    </source>
</evidence>
<evidence type="ECO:0000256" key="6">
    <source>
        <dbReference type="ARBA" id="ARBA00022763"/>
    </source>
</evidence>
<evidence type="ECO:0000313" key="12">
    <source>
        <dbReference type="EMBL" id="KAL2821444.1"/>
    </source>
</evidence>
<evidence type="ECO:0000259" key="11">
    <source>
        <dbReference type="Pfam" id="PF03372"/>
    </source>
</evidence>
<dbReference type="Proteomes" id="UP001610335">
    <property type="component" value="Unassembled WGS sequence"/>
</dbReference>
<dbReference type="InterPro" id="IPR036691">
    <property type="entry name" value="Endo/exonu/phosph_ase_sf"/>
</dbReference>
<sequence>MEAIFAQAIKDTAVLRKSSVPWKLDNPHPQSYYAFDPSTSSWTPKPPSQTQEPTDITKIAVYSWNIDFMLPFAEARMKPALAHLNRLTTALPATTAPVIFLQECTPSDLTTIASTPWIQAHFHITDLDHKTWSTTHYGTTALIDSRLPIISAFRIHYSKTRMDRDALFVDIFLGLDAKRIRLCTTHLESMAFDPPFRPLQMQLAAGYLRQESVYAALAAGDFNAIQPFDRTLHVDNDLKDAFLEIGGKEDSEEGFTWGQQAATNLREQFGCSRMDKVYFCGGVKLIRFERFGEGVLLDEEGEESERIVELGFEKPWVTDHLGVVAEVEVQV</sequence>
<proteinExistence type="predicted"/>
<evidence type="ECO:0000256" key="2">
    <source>
        <dbReference type="ARBA" id="ARBA00001946"/>
    </source>
</evidence>
<dbReference type="InterPro" id="IPR051547">
    <property type="entry name" value="TDP2-like"/>
</dbReference>
<accession>A0ABR4I298</accession>
<keyword evidence="13" id="KW-1185">Reference proteome</keyword>
<evidence type="ECO:0000256" key="10">
    <source>
        <dbReference type="ARBA" id="ARBA00023242"/>
    </source>
</evidence>
<dbReference type="Gene3D" id="3.60.10.10">
    <property type="entry name" value="Endonuclease/exonuclease/phosphatase"/>
    <property type="match status" value="1"/>
</dbReference>
<reference evidence="12 13" key="1">
    <citation type="submission" date="2024-07" db="EMBL/GenBank/DDBJ databases">
        <title>Section-level genome sequencing and comparative genomics of Aspergillus sections Usti and Cavernicolus.</title>
        <authorList>
            <consortium name="Lawrence Berkeley National Laboratory"/>
            <person name="Nybo J.L."/>
            <person name="Vesth T.C."/>
            <person name="Theobald S."/>
            <person name="Frisvad J.C."/>
            <person name="Larsen T.O."/>
            <person name="Kjaerboelling I."/>
            <person name="Rothschild-Mancinelli K."/>
            <person name="Lyhne E.K."/>
            <person name="Kogle M.E."/>
            <person name="Barry K."/>
            <person name="Clum A."/>
            <person name="Na H."/>
            <person name="Ledsgaard L."/>
            <person name="Lin J."/>
            <person name="Lipzen A."/>
            <person name="Kuo A."/>
            <person name="Riley R."/>
            <person name="Mondo S."/>
            <person name="LaButti K."/>
            <person name="Haridas S."/>
            <person name="Pangalinan J."/>
            <person name="Salamov A.A."/>
            <person name="Simmons B.A."/>
            <person name="Magnuson J.K."/>
            <person name="Chen J."/>
            <person name="Drula E."/>
            <person name="Henrissat B."/>
            <person name="Wiebenga A."/>
            <person name="Lubbers R.J."/>
            <person name="Gomes A.C."/>
            <person name="Makela M.R."/>
            <person name="Stajich J."/>
            <person name="Grigoriev I.V."/>
            <person name="Mortensen U.H."/>
            <person name="De vries R.P."/>
            <person name="Baker S.E."/>
            <person name="Andersen M.R."/>
        </authorList>
    </citation>
    <scope>NUCLEOTIDE SEQUENCE [LARGE SCALE GENOMIC DNA]</scope>
    <source>
        <strain evidence="12 13">CBS 600.67</strain>
    </source>
</reference>
<keyword evidence="8" id="KW-0460">Magnesium</keyword>
<dbReference type="Pfam" id="PF03372">
    <property type="entry name" value="Exo_endo_phos"/>
    <property type="match status" value="1"/>
</dbReference>
<evidence type="ECO:0000256" key="8">
    <source>
        <dbReference type="ARBA" id="ARBA00022842"/>
    </source>
</evidence>
<dbReference type="SUPFAM" id="SSF56219">
    <property type="entry name" value="DNase I-like"/>
    <property type="match status" value="1"/>
</dbReference>
<keyword evidence="4" id="KW-0540">Nuclease</keyword>
<evidence type="ECO:0000256" key="5">
    <source>
        <dbReference type="ARBA" id="ARBA00022723"/>
    </source>
</evidence>
<name>A0ABR4I298_9EURO</name>
<comment type="cofactor">
    <cofactor evidence="2">
        <name>Mg(2+)</name>
        <dbReference type="ChEBI" id="CHEBI:18420"/>
    </cofactor>
</comment>
<evidence type="ECO:0000313" key="13">
    <source>
        <dbReference type="Proteomes" id="UP001610335"/>
    </source>
</evidence>
<evidence type="ECO:0000256" key="4">
    <source>
        <dbReference type="ARBA" id="ARBA00022722"/>
    </source>
</evidence>
<keyword evidence="6" id="KW-0227">DNA damage</keyword>
<protein>
    <submittedName>
        <fullName evidence="12">Endonuclease/exonuclease/phosphatase</fullName>
    </submittedName>
</protein>
<keyword evidence="12" id="KW-0255">Endonuclease</keyword>
<keyword evidence="9" id="KW-0234">DNA repair</keyword>
<dbReference type="PANTHER" id="PTHR15822">
    <property type="entry name" value="TRAF AND TNF RECEPTOR-ASSOCIATED PROTEIN"/>
    <property type="match status" value="1"/>
</dbReference>
<comment type="cofactor">
    <cofactor evidence="1">
        <name>Mn(2+)</name>
        <dbReference type="ChEBI" id="CHEBI:29035"/>
    </cofactor>
</comment>
<keyword evidence="7" id="KW-0378">Hydrolase</keyword>